<evidence type="ECO:0000256" key="1">
    <source>
        <dbReference type="SAM" id="MobiDB-lite"/>
    </source>
</evidence>
<protein>
    <submittedName>
        <fullName evidence="2">Uncharacterized protein</fullName>
    </submittedName>
</protein>
<gene>
    <name evidence="2" type="ORF">ALC62_03921</name>
</gene>
<proteinExistence type="predicted"/>
<dbReference type="Proteomes" id="UP000078542">
    <property type="component" value="Unassembled WGS sequence"/>
</dbReference>
<reference evidence="2 3" key="1">
    <citation type="submission" date="2016-03" db="EMBL/GenBank/DDBJ databases">
        <title>Cyphomyrmex costatus WGS genome.</title>
        <authorList>
            <person name="Nygaard S."/>
            <person name="Hu H."/>
            <person name="Boomsma J."/>
            <person name="Zhang G."/>
        </authorList>
    </citation>
    <scope>NUCLEOTIDE SEQUENCE [LARGE SCALE GENOMIC DNA]</scope>
    <source>
        <strain evidence="2">MS0001</strain>
        <tissue evidence="2">Whole body</tissue>
    </source>
</reference>
<keyword evidence="3" id="KW-1185">Reference proteome</keyword>
<dbReference type="EMBL" id="KQ977171">
    <property type="protein sequence ID" value="KYN05121.1"/>
    <property type="molecule type" value="Genomic_DNA"/>
</dbReference>
<organism evidence="2 3">
    <name type="scientific">Cyphomyrmex costatus</name>
    <dbReference type="NCBI Taxonomy" id="456900"/>
    <lineage>
        <taxon>Eukaryota</taxon>
        <taxon>Metazoa</taxon>
        <taxon>Ecdysozoa</taxon>
        <taxon>Arthropoda</taxon>
        <taxon>Hexapoda</taxon>
        <taxon>Insecta</taxon>
        <taxon>Pterygota</taxon>
        <taxon>Neoptera</taxon>
        <taxon>Endopterygota</taxon>
        <taxon>Hymenoptera</taxon>
        <taxon>Apocrita</taxon>
        <taxon>Aculeata</taxon>
        <taxon>Formicoidea</taxon>
        <taxon>Formicidae</taxon>
        <taxon>Myrmicinae</taxon>
        <taxon>Cyphomyrmex</taxon>
    </lineage>
</organism>
<evidence type="ECO:0000313" key="2">
    <source>
        <dbReference type="EMBL" id="KYN05121.1"/>
    </source>
</evidence>
<sequence length="124" mass="14046">MGSKDPHGSKELLRLEDLVSDDPRNPRILRLDSSKGNKKIHIEYLKIQEFKEFKDFKNRGSEAPTWTARSKDSKVQALASGRPSSRIRGAASCQRENKSAFHANYLSCDHGVRVYDVSTRVKSL</sequence>
<dbReference type="AlphaFoldDB" id="A0A195CWS1"/>
<evidence type="ECO:0000313" key="3">
    <source>
        <dbReference type="Proteomes" id="UP000078542"/>
    </source>
</evidence>
<name>A0A195CWS1_9HYME</name>
<feature type="region of interest" description="Disordered" evidence="1">
    <location>
        <begin position="60"/>
        <end position="90"/>
    </location>
</feature>
<accession>A0A195CWS1</accession>